<name>A0ABV6JC90_9BACL</name>
<dbReference type="SMART" id="SM00382">
    <property type="entry name" value="AAA"/>
    <property type="match status" value="1"/>
</dbReference>
<reference evidence="2 3" key="1">
    <citation type="submission" date="2024-09" db="EMBL/GenBank/DDBJ databases">
        <authorList>
            <person name="Sun Q."/>
            <person name="Mori K."/>
        </authorList>
    </citation>
    <scope>NUCLEOTIDE SEQUENCE [LARGE SCALE GENOMIC DNA]</scope>
    <source>
        <strain evidence="2 3">CCM 4839</strain>
    </source>
</reference>
<proteinExistence type="predicted"/>
<dbReference type="RefSeq" id="WP_204821708.1">
    <property type="nucleotide sequence ID" value="NZ_JANHOF010000008.1"/>
</dbReference>
<accession>A0ABV6JC90</accession>
<comment type="caution">
    <text evidence="2">The sequence shown here is derived from an EMBL/GenBank/DDBJ whole genome shotgun (WGS) entry which is preliminary data.</text>
</comment>
<evidence type="ECO:0000313" key="2">
    <source>
        <dbReference type="EMBL" id="MFC0393526.1"/>
    </source>
</evidence>
<dbReference type="InterPro" id="IPR052934">
    <property type="entry name" value="Methyl-DNA_Rec/Restrict_Enz"/>
</dbReference>
<protein>
    <submittedName>
        <fullName evidence="2">McrB family protein</fullName>
    </submittedName>
</protein>
<dbReference type="Gene3D" id="3.40.50.300">
    <property type="entry name" value="P-loop containing nucleotide triphosphate hydrolases"/>
    <property type="match status" value="2"/>
</dbReference>
<organism evidence="2 3">
    <name type="scientific">Paenibacillus mendelii</name>
    <dbReference type="NCBI Taxonomy" id="206163"/>
    <lineage>
        <taxon>Bacteria</taxon>
        <taxon>Bacillati</taxon>
        <taxon>Bacillota</taxon>
        <taxon>Bacilli</taxon>
        <taxon>Bacillales</taxon>
        <taxon>Paenibacillaceae</taxon>
        <taxon>Paenibacillus</taxon>
    </lineage>
</organism>
<feature type="domain" description="AAA+ ATPase" evidence="1">
    <location>
        <begin position="398"/>
        <end position="739"/>
    </location>
</feature>
<dbReference type="Pfam" id="PF01078">
    <property type="entry name" value="Mg_chelatase"/>
    <property type="match status" value="1"/>
</dbReference>
<keyword evidence="3" id="KW-1185">Reference proteome</keyword>
<dbReference type="PANTHER" id="PTHR37291:SF1">
    <property type="entry name" value="TYPE IV METHYL-DIRECTED RESTRICTION ENZYME ECOKMCRB SUBUNIT"/>
    <property type="match status" value="1"/>
</dbReference>
<evidence type="ECO:0000313" key="3">
    <source>
        <dbReference type="Proteomes" id="UP001589818"/>
    </source>
</evidence>
<dbReference type="SUPFAM" id="SSF52540">
    <property type="entry name" value="P-loop containing nucleoside triphosphate hydrolases"/>
    <property type="match status" value="1"/>
</dbReference>
<dbReference type="InterPro" id="IPR027417">
    <property type="entry name" value="P-loop_NTPase"/>
</dbReference>
<dbReference type="InterPro" id="IPR000523">
    <property type="entry name" value="Mg_chelatse_chII-like_cat_dom"/>
</dbReference>
<sequence length="864" mass="99079">MTAEELLIQAKEFIIDENEIESIEAERLAFLQRFPKESLANMTVEEYADTKTKDCFIYWLEQRNLIGGIGGGNSSKFGIYRSANGHYSKGSGKNRVTLLGDVLQEEFLKLREGYLKVFELADGDRFGEIQQLKLPIFNTVLLKVLHIYYPEKFLNVFAAPVLKKLGESLKVDSALFEPHRLVQLNHTVLQLLKQHEELSDWSTGKLGRFVWERFSSAETAEDKDAARNYWLVGHTYETDGSQKDYFIQNECVGIGFLREDLSDYLEEDNLADIIEVKEPELKGQQALKAFLEIKLGDYIALKSTYTRKDGGVTKSVLKVSAIGRAKADAVDGYSFNPQRGHLLPVEWFNLEEKEFIGYGGYRKTIAKTKNRNTVNYVFLGQSITAPEPKQVLKAEAATPRNIILYGPPGTGKTYEVSRKALELTTDTQTFEEISNDGREAIQNEYTRLTRIGRVRFVTFHQSYSYEDFIEGLRSDGQGNFIPEDGLFKRAAIEALYAGLNKNVQELSDEVHFERMYDYLVARGKELQPQFVSKTGAVSYISGISPQGNLIVTSEGAQTESTISKDRLLRIFRYAHEHQVEWQDEVHFIKKAIGGSNETRYWSVFKWMMDNRNEEQGTQVDDPAVSYSYKEKKEIVMKALEQGEPFDFTNAESFVLIIDEINRGNISKIFGELLTLIEEDKRLGKDNQLIVELPYTKERFTLPPNLHIIGTMNTADRSIALMDTALRRRFLFEEIMPNPELLDTVGSLDLEGLLTIINKRIEVLYDRNHTIGHAYFINAKTEEEVIEVVQHKIIPLLQEYFYDDWEKIGMVLGGIGKSKEGPYLIYEEQIDYSHLFKQSFTYPTRKQYRVKSKITSQEITAIYEI</sequence>
<dbReference type="InterPro" id="IPR011704">
    <property type="entry name" value="ATPase_dyneun-rel_AAA"/>
</dbReference>
<dbReference type="Proteomes" id="UP001589818">
    <property type="component" value="Unassembled WGS sequence"/>
</dbReference>
<dbReference type="PANTHER" id="PTHR37291">
    <property type="entry name" value="5-METHYLCYTOSINE-SPECIFIC RESTRICTION ENZYME B"/>
    <property type="match status" value="1"/>
</dbReference>
<dbReference type="EMBL" id="JBHLVF010000034">
    <property type="protein sequence ID" value="MFC0393526.1"/>
    <property type="molecule type" value="Genomic_DNA"/>
</dbReference>
<evidence type="ECO:0000259" key="1">
    <source>
        <dbReference type="SMART" id="SM00382"/>
    </source>
</evidence>
<dbReference type="Pfam" id="PF07728">
    <property type="entry name" value="AAA_5"/>
    <property type="match status" value="1"/>
</dbReference>
<gene>
    <name evidence="2" type="ORF">ACFFJ8_19405</name>
</gene>
<dbReference type="InterPro" id="IPR003593">
    <property type="entry name" value="AAA+_ATPase"/>
</dbReference>